<dbReference type="KEGG" id="bdw:94337722"/>
<evidence type="ECO:0000259" key="11">
    <source>
        <dbReference type="PROSITE" id="PS50051"/>
    </source>
</evidence>
<dbReference type="InterPro" id="IPR012340">
    <property type="entry name" value="NA-bd_OB-fold"/>
</dbReference>
<dbReference type="EMBL" id="JALLKP010000048">
    <property type="protein sequence ID" value="KAK2194772.1"/>
    <property type="molecule type" value="Genomic_DNA"/>
</dbReference>
<keyword evidence="14" id="KW-1185">Reference proteome</keyword>
<dbReference type="InterPro" id="IPR018525">
    <property type="entry name" value="MCM_CS"/>
</dbReference>
<dbReference type="PROSITE" id="PS50051">
    <property type="entry name" value="MCM_2"/>
    <property type="match status" value="1"/>
</dbReference>
<dbReference type="FunFam" id="3.40.50.300:FF:000501">
    <property type="entry name" value="DNA replication licensing factor MCM7"/>
    <property type="match status" value="1"/>
</dbReference>
<dbReference type="InterPro" id="IPR041562">
    <property type="entry name" value="MCM_lid"/>
</dbReference>
<dbReference type="GO" id="GO:0017116">
    <property type="term" value="F:single-stranded DNA helicase activity"/>
    <property type="evidence" value="ECO:0007669"/>
    <property type="project" value="TreeGrafter"/>
</dbReference>
<dbReference type="Pfam" id="PF17207">
    <property type="entry name" value="MCM_OB"/>
    <property type="match status" value="1"/>
</dbReference>
<evidence type="ECO:0000256" key="5">
    <source>
        <dbReference type="ARBA" id="ARBA00022801"/>
    </source>
</evidence>
<evidence type="ECO:0000313" key="14">
    <source>
        <dbReference type="Proteomes" id="UP001214638"/>
    </source>
</evidence>
<dbReference type="GO" id="GO:0003697">
    <property type="term" value="F:single-stranded DNA binding"/>
    <property type="evidence" value="ECO:0007669"/>
    <property type="project" value="TreeGrafter"/>
</dbReference>
<keyword evidence="9" id="KW-0539">Nucleus</keyword>
<dbReference type="SMART" id="SM00382">
    <property type="entry name" value="AAA"/>
    <property type="match status" value="1"/>
</dbReference>
<dbReference type="PANTHER" id="PTHR11630:SF26">
    <property type="entry name" value="DNA REPLICATION LICENSING FACTOR MCM7"/>
    <property type="match status" value="1"/>
</dbReference>
<dbReference type="InterPro" id="IPR027417">
    <property type="entry name" value="P-loop_NTPase"/>
</dbReference>
<dbReference type="InterPro" id="IPR027925">
    <property type="entry name" value="MCM_N"/>
</dbReference>
<dbReference type="Pfam" id="PF14551">
    <property type="entry name" value="MCM_N"/>
    <property type="match status" value="1"/>
</dbReference>
<name>A0AAD9UMJ8_9APIC</name>
<dbReference type="Pfam" id="PF00493">
    <property type="entry name" value="MCM"/>
    <property type="match status" value="1"/>
</dbReference>
<keyword evidence="5" id="KW-0378">Hydrolase</keyword>
<dbReference type="EC" id="3.6.4.12" evidence="2"/>
<keyword evidence="3" id="KW-0235">DNA replication</keyword>
<dbReference type="GO" id="GO:0016787">
    <property type="term" value="F:hydrolase activity"/>
    <property type="evidence" value="ECO:0007669"/>
    <property type="project" value="UniProtKB-KW"/>
</dbReference>
<evidence type="ECO:0000313" key="13">
    <source>
        <dbReference type="EMBL" id="KAK2195123.1"/>
    </source>
</evidence>
<evidence type="ECO:0000256" key="10">
    <source>
        <dbReference type="RuleBase" id="RU004070"/>
    </source>
</evidence>
<reference evidence="12" key="1">
    <citation type="journal article" date="2023" name="Nat. Microbiol.">
        <title>Babesia duncani multi-omics identifies virulence factors and drug targets.</title>
        <authorList>
            <person name="Singh P."/>
            <person name="Lonardi S."/>
            <person name="Liang Q."/>
            <person name="Vydyam P."/>
            <person name="Khabirova E."/>
            <person name="Fang T."/>
            <person name="Gihaz S."/>
            <person name="Thekkiniath J."/>
            <person name="Munshi M."/>
            <person name="Abel S."/>
            <person name="Ciampossin L."/>
            <person name="Batugedara G."/>
            <person name="Gupta M."/>
            <person name="Lu X.M."/>
            <person name="Lenz T."/>
            <person name="Chakravarty S."/>
            <person name="Cornillot E."/>
            <person name="Hu Y."/>
            <person name="Ma W."/>
            <person name="Gonzalez L.M."/>
            <person name="Sanchez S."/>
            <person name="Estrada K."/>
            <person name="Sanchez-Flores A."/>
            <person name="Montero E."/>
            <person name="Harb O.S."/>
            <person name="Le Roch K.G."/>
            <person name="Mamoun C.B."/>
        </authorList>
    </citation>
    <scope>NUCLEOTIDE SEQUENCE</scope>
    <source>
        <strain evidence="12">WA1</strain>
    </source>
</reference>
<organism evidence="12 14">
    <name type="scientific">Babesia duncani</name>
    <dbReference type="NCBI Taxonomy" id="323732"/>
    <lineage>
        <taxon>Eukaryota</taxon>
        <taxon>Sar</taxon>
        <taxon>Alveolata</taxon>
        <taxon>Apicomplexa</taxon>
        <taxon>Aconoidasida</taxon>
        <taxon>Piroplasmida</taxon>
        <taxon>Babesiidae</taxon>
        <taxon>Babesia</taxon>
    </lineage>
</organism>
<evidence type="ECO:0000256" key="7">
    <source>
        <dbReference type="ARBA" id="ARBA00022840"/>
    </source>
</evidence>
<evidence type="ECO:0000256" key="6">
    <source>
        <dbReference type="ARBA" id="ARBA00022806"/>
    </source>
</evidence>
<dbReference type="SMART" id="SM00350">
    <property type="entry name" value="MCM"/>
    <property type="match status" value="1"/>
</dbReference>
<accession>A0AAD9UMJ8</accession>
<dbReference type="SUPFAM" id="SSF50249">
    <property type="entry name" value="Nucleic acid-binding proteins"/>
    <property type="match status" value="1"/>
</dbReference>
<sequence length="763" mass="86347">MEATAEDVQSRVALLGAHTKQFVNFFQEFSSPVIVTDNESEAAPFGDKKYMNQLQEIKNCTRRILNVHMDDIRQYFLNEFDDRNLYEGLMTNTYRYMEILYAAADNCLERINKKTNENGESLTLNNGEEVIDTVEELRERRMKQSKLPVYLYANFEIWLIPGEDVPINIKNVDADRVGSLSLIEADVTRVGLLKPRVQVATYECDTCHNHTYKAVEGPNFMPLTDCTICLGAKNVRGTLKFHPKLSKFEKYQEIRIQEPLIHLREGELPKAMRCDLFGEQTQSLRPGDSVLLFGILLPLVQTGYNLNPLALLADKVFKVLYVKHQKKSAHKDLVNTLQLQTEIEDLRSDPNVYDRLAYSIAPEIYGHDDIKKALLLQLVGGCAREKSDGGQIRGNIHILLLGDPGVAKSQLLKKVAMLSPRGVYTTGKGSSSTGMTAAIVKDPVTGETALEGGALVLADTGICCIDEFDKMDDHDRCAIYEVMEQQTVSIAKAGHCSTMPARSAVLAAANPVNGQYDVRRSIFANMNLPAALLTRFDLQFLVLDRANRSRDGQLAEHVVDLVKGVTGKKEKHRYKVVNKDVMRHYIEMAKQFEPVMPPDIVEKATEWYVQARQHEKQQEDYNYDRCTYTTPRSLLAILRLCQALARLRFSNEVELGDFEEAVRLSDQLKICLTEAQNERIGKRKSNPTSQILFILKRMRDGKRKMDSDFNGWIPIKDIEQQTLATGLKRLDLTSALEKYTKLAVIVMAPSNDFVAFPEDVDEF</sequence>
<keyword evidence="6" id="KW-0347">Helicase</keyword>
<dbReference type="SUPFAM" id="SSF52540">
    <property type="entry name" value="P-loop containing nucleoside triphosphate hydrolases"/>
    <property type="match status" value="1"/>
</dbReference>
<dbReference type="InterPro" id="IPR031327">
    <property type="entry name" value="MCM"/>
</dbReference>
<keyword evidence="4 10" id="KW-0547">Nucleotide-binding</keyword>
<dbReference type="Pfam" id="PF17855">
    <property type="entry name" value="MCM_lid"/>
    <property type="match status" value="1"/>
</dbReference>
<dbReference type="Gene3D" id="2.20.28.10">
    <property type="match status" value="1"/>
</dbReference>
<evidence type="ECO:0000256" key="2">
    <source>
        <dbReference type="ARBA" id="ARBA00012551"/>
    </source>
</evidence>
<gene>
    <name evidence="13" type="ORF">BdWA1_003425</name>
    <name evidence="12" type="ORF">BdWA1_003762</name>
</gene>
<dbReference type="InterPro" id="IPR001208">
    <property type="entry name" value="MCM_dom"/>
</dbReference>
<dbReference type="GeneID" id="94337722"/>
<dbReference type="Gene3D" id="3.40.50.300">
    <property type="entry name" value="P-loop containing nucleotide triphosphate hydrolases"/>
    <property type="match status" value="1"/>
</dbReference>
<dbReference type="Proteomes" id="UP001214638">
    <property type="component" value="Unassembled WGS sequence"/>
</dbReference>
<feature type="domain" description="MCM C-terminal AAA(+) ATPase" evidence="11">
    <location>
        <begin position="352"/>
        <end position="558"/>
    </location>
</feature>
<dbReference type="InterPro" id="IPR003593">
    <property type="entry name" value="AAA+_ATPase"/>
</dbReference>
<evidence type="ECO:0000256" key="8">
    <source>
        <dbReference type="ARBA" id="ARBA00023125"/>
    </source>
</evidence>
<evidence type="ECO:0000256" key="4">
    <source>
        <dbReference type="ARBA" id="ARBA00022741"/>
    </source>
</evidence>
<dbReference type="GO" id="GO:0042555">
    <property type="term" value="C:MCM complex"/>
    <property type="evidence" value="ECO:0007669"/>
    <property type="project" value="TreeGrafter"/>
</dbReference>
<protein>
    <recommendedName>
        <fullName evidence="2">DNA helicase</fullName>
        <ecNumber evidence="2">3.6.4.12</ecNumber>
    </recommendedName>
</protein>
<evidence type="ECO:0000256" key="1">
    <source>
        <dbReference type="ARBA" id="ARBA00004123"/>
    </source>
</evidence>
<dbReference type="RefSeq" id="XP_067801966.1">
    <property type="nucleotide sequence ID" value="XM_067948435.1"/>
</dbReference>
<dbReference type="AlphaFoldDB" id="A0AAD9UMJ8"/>
<comment type="caution">
    <text evidence="12">The sequence shown here is derived from an EMBL/GenBank/DDBJ whole genome shotgun (WGS) entry which is preliminary data.</text>
</comment>
<evidence type="ECO:0000313" key="12">
    <source>
        <dbReference type="EMBL" id="KAK2194772.1"/>
    </source>
</evidence>
<comment type="subcellular location">
    <subcellularLocation>
        <location evidence="1">Nucleus</location>
    </subcellularLocation>
</comment>
<dbReference type="GO" id="GO:0005634">
    <property type="term" value="C:nucleus"/>
    <property type="evidence" value="ECO:0007669"/>
    <property type="project" value="UniProtKB-SubCell"/>
</dbReference>
<dbReference type="GO" id="GO:0006270">
    <property type="term" value="P:DNA replication initiation"/>
    <property type="evidence" value="ECO:0007669"/>
    <property type="project" value="TreeGrafter"/>
</dbReference>
<dbReference type="PROSITE" id="PS00847">
    <property type="entry name" value="MCM_1"/>
    <property type="match status" value="1"/>
</dbReference>
<keyword evidence="8 10" id="KW-0238">DNA-binding</keyword>
<evidence type="ECO:0000256" key="3">
    <source>
        <dbReference type="ARBA" id="ARBA00022705"/>
    </source>
</evidence>
<dbReference type="PRINTS" id="PR01657">
    <property type="entry name" value="MCMFAMILY"/>
</dbReference>
<dbReference type="PANTHER" id="PTHR11630">
    <property type="entry name" value="DNA REPLICATION LICENSING FACTOR MCM FAMILY MEMBER"/>
    <property type="match status" value="1"/>
</dbReference>
<evidence type="ECO:0000256" key="9">
    <source>
        <dbReference type="ARBA" id="ARBA00023242"/>
    </source>
</evidence>
<dbReference type="GO" id="GO:0006271">
    <property type="term" value="P:DNA strand elongation involved in DNA replication"/>
    <property type="evidence" value="ECO:0007669"/>
    <property type="project" value="TreeGrafter"/>
</dbReference>
<keyword evidence="7 10" id="KW-0067">ATP-binding</keyword>
<proteinExistence type="inferred from homology"/>
<comment type="similarity">
    <text evidence="10">Belongs to the MCM family.</text>
</comment>
<dbReference type="Gene3D" id="2.40.50.140">
    <property type="entry name" value="Nucleic acid-binding proteins"/>
    <property type="match status" value="1"/>
</dbReference>
<dbReference type="InterPro" id="IPR033762">
    <property type="entry name" value="MCM_OB"/>
</dbReference>
<dbReference type="Gene3D" id="3.30.1640.10">
    <property type="entry name" value="mini-chromosome maintenance (MCM) complex, chain A, domain 1"/>
    <property type="match status" value="1"/>
</dbReference>
<dbReference type="GO" id="GO:0000727">
    <property type="term" value="P:double-strand break repair via break-induced replication"/>
    <property type="evidence" value="ECO:0007669"/>
    <property type="project" value="TreeGrafter"/>
</dbReference>
<dbReference type="EMBL" id="JALLKP010000005">
    <property type="protein sequence ID" value="KAK2195123.1"/>
    <property type="molecule type" value="Genomic_DNA"/>
</dbReference>
<dbReference type="GO" id="GO:0005524">
    <property type="term" value="F:ATP binding"/>
    <property type="evidence" value="ECO:0007669"/>
    <property type="project" value="UniProtKB-KW"/>
</dbReference>